<organism evidence="1 2">
    <name type="scientific">Ostreobium quekettii</name>
    <dbReference type="NCBI Taxonomy" id="121088"/>
    <lineage>
        <taxon>Eukaryota</taxon>
        <taxon>Viridiplantae</taxon>
        <taxon>Chlorophyta</taxon>
        <taxon>core chlorophytes</taxon>
        <taxon>Ulvophyceae</taxon>
        <taxon>TCBD clade</taxon>
        <taxon>Bryopsidales</taxon>
        <taxon>Ostreobineae</taxon>
        <taxon>Ostreobiaceae</taxon>
        <taxon>Ostreobium</taxon>
    </lineage>
</organism>
<dbReference type="Proteomes" id="UP000708148">
    <property type="component" value="Unassembled WGS sequence"/>
</dbReference>
<comment type="caution">
    <text evidence="1">The sequence shown here is derived from an EMBL/GenBank/DDBJ whole genome shotgun (WGS) entry which is preliminary data.</text>
</comment>
<evidence type="ECO:0000313" key="2">
    <source>
        <dbReference type="Proteomes" id="UP000708148"/>
    </source>
</evidence>
<name>A0A8S1J7C4_9CHLO</name>
<accession>A0A8S1J7C4</accession>
<reference evidence="1" key="1">
    <citation type="submission" date="2020-12" db="EMBL/GenBank/DDBJ databases">
        <authorList>
            <person name="Iha C."/>
        </authorList>
    </citation>
    <scope>NUCLEOTIDE SEQUENCE</scope>
</reference>
<evidence type="ECO:0000313" key="1">
    <source>
        <dbReference type="EMBL" id="CAD7701797.1"/>
    </source>
</evidence>
<proteinExistence type="predicted"/>
<protein>
    <submittedName>
        <fullName evidence="1">Uncharacterized protein</fullName>
    </submittedName>
</protein>
<keyword evidence="2" id="KW-1185">Reference proteome</keyword>
<dbReference type="EMBL" id="CAJHUC010001635">
    <property type="protein sequence ID" value="CAD7701797.1"/>
    <property type="molecule type" value="Genomic_DNA"/>
</dbReference>
<sequence>MPCTYGTPPNIRGWLFTILVGNVVGVRKHMGAIQWANALPRQRFAGKHCGAGFPEALLESSSLIEGFLDGQIRALSSLEGYGGNDRSMVRMWGRGKTLVF</sequence>
<dbReference type="AlphaFoldDB" id="A0A8S1J7C4"/>
<gene>
    <name evidence="1" type="ORF">OSTQU699_LOCUS7154</name>
</gene>